<comment type="caution">
    <text evidence="3">The sequence shown here is derived from an EMBL/GenBank/DDBJ whole genome shotgun (WGS) entry which is preliminary data.</text>
</comment>
<organism evidence="3 4">
    <name type="scientific">Croceitalea marina</name>
    <dbReference type="NCBI Taxonomy" id="1775166"/>
    <lineage>
        <taxon>Bacteria</taxon>
        <taxon>Pseudomonadati</taxon>
        <taxon>Bacteroidota</taxon>
        <taxon>Flavobacteriia</taxon>
        <taxon>Flavobacteriales</taxon>
        <taxon>Flavobacteriaceae</taxon>
        <taxon>Croceitalea</taxon>
    </lineage>
</organism>
<evidence type="ECO:0000313" key="3">
    <source>
        <dbReference type="EMBL" id="MFD2585786.1"/>
    </source>
</evidence>
<feature type="region of interest" description="Disordered" evidence="1">
    <location>
        <begin position="33"/>
        <end position="64"/>
    </location>
</feature>
<dbReference type="Proteomes" id="UP001597526">
    <property type="component" value="Unassembled WGS sequence"/>
</dbReference>
<evidence type="ECO:0000313" key="4">
    <source>
        <dbReference type="Proteomes" id="UP001597526"/>
    </source>
</evidence>
<reference evidence="4" key="1">
    <citation type="journal article" date="2019" name="Int. J. Syst. Evol. Microbiol.">
        <title>The Global Catalogue of Microorganisms (GCM) 10K type strain sequencing project: providing services to taxonomists for standard genome sequencing and annotation.</title>
        <authorList>
            <consortium name="The Broad Institute Genomics Platform"/>
            <consortium name="The Broad Institute Genome Sequencing Center for Infectious Disease"/>
            <person name="Wu L."/>
            <person name="Ma J."/>
        </authorList>
    </citation>
    <scope>NUCLEOTIDE SEQUENCE [LARGE SCALE GENOMIC DNA]</scope>
    <source>
        <strain evidence="4">KCTC 52368</strain>
    </source>
</reference>
<gene>
    <name evidence="3" type="ORF">ACFSQJ_02520</name>
</gene>
<evidence type="ECO:0000256" key="1">
    <source>
        <dbReference type="SAM" id="MobiDB-lite"/>
    </source>
</evidence>
<feature type="chain" id="PRO_5046244281" description="DUF5689 domain-containing protein" evidence="2">
    <location>
        <begin position="26"/>
        <end position="582"/>
    </location>
</feature>
<name>A0ABW5MSM3_9FLAO</name>
<dbReference type="Gene3D" id="2.170.15.10">
    <property type="entry name" value="Proaerolysin, chain A, domain 3"/>
    <property type="match status" value="1"/>
</dbReference>
<evidence type="ECO:0008006" key="5">
    <source>
        <dbReference type="Google" id="ProtNLM"/>
    </source>
</evidence>
<feature type="signal peptide" evidence="2">
    <location>
        <begin position="1"/>
        <end position="25"/>
    </location>
</feature>
<evidence type="ECO:0000256" key="2">
    <source>
        <dbReference type="SAM" id="SignalP"/>
    </source>
</evidence>
<accession>A0ABW5MSM3</accession>
<feature type="compositionally biased region" description="Polar residues" evidence="1">
    <location>
        <begin position="49"/>
        <end position="61"/>
    </location>
</feature>
<dbReference type="RefSeq" id="WP_377765276.1">
    <property type="nucleotide sequence ID" value="NZ_JBHULB010000006.1"/>
</dbReference>
<keyword evidence="4" id="KW-1185">Reference proteome</keyword>
<sequence length="582" mass="62394">MKTQKLFLRATILSICFLTACISCSKDEGTTETPIVDTDGDGIADSIDNCPTQSGPSSNQGCPEGIGEIIETDGQITEDDFEKFAGELGMIINARNIAKKGYTPATAEVSITTTNGDYSQTVEIEQITFMGQVSIAIEGLSEVALQELEDGVAVSITIKDNDGNTIIFQERSAVIFRPNPEPIQLNIADLEETEAINTIALKEDTPYYMQTVNSNGTPLESALRVNRNSGFGNIMTRSSNSTFSGIETQPDFIFNFVPFPDEPNTYAIKIQADGKFFSVANGLTIQGQVVDAPRLSFFDSFEEVLNAANVDDYKFIIKKVSDGVYNLVSKPGNRTVKVKGGIGFVLGTNDDDVLLRIISNSLEWSAENISTTFLAPILSAPGTDFGANSTLTNCGTGELSQTVGSDESVSITNSIGWEESFSLATSVSTSVSATIGTEFEAGFFGNTANYNASVTSTLEASVSMTSESSVFSESESTTTETIFFQRTVTVPPGSASLVYDVAQIYDNTKVQFVQRFRLRATESGNSLSGEELRSQLQFSRFSGVVFQVGTDFIDITVKGTATLGKVLSAKSEVQDVAANCVG</sequence>
<proteinExistence type="predicted"/>
<dbReference type="EMBL" id="JBHULB010000006">
    <property type="protein sequence ID" value="MFD2585786.1"/>
    <property type="molecule type" value="Genomic_DNA"/>
</dbReference>
<keyword evidence="2" id="KW-0732">Signal</keyword>
<protein>
    <recommendedName>
        <fullName evidence="5">DUF5689 domain-containing protein</fullName>
    </recommendedName>
</protein>
<dbReference type="PROSITE" id="PS51257">
    <property type="entry name" value="PROKAR_LIPOPROTEIN"/>
    <property type="match status" value="1"/>
</dbReference>